<comment type="caution">
    <text evidence="2">The sequence shown here is derived from an EMBL/GenBank/DDBJ whole genome shotgun (WGS) entry which is preliminary data.</text>
</comment>
<dbReference type="InterPro" id="IPR052514">
    <property type="entry name" value="SAM-dependent_MTase"/>
</dbReference>
<dbReference type="PANTHER" id="PTHR34203">
    <property type="entry name" value="METHYLTRANSFERASE, FKBM FAMILY PROTEIN"/>
    <property type="match status" value="1"/>
</dbReference>
<dbReference type="NCBIfam" id="TIGR01444">
    <property type="entry name" value="fkbM_fam"/>
    <property type="match status" value="1"/>
</dbReference>
<gene>
    <name evidence="2" type="ORF">QO011_000051</name>
</gene>
<dbReference type="Gene3D" id="3.40.50.150">
    <property type="entry name" value="Vaccinia Virus protein VP39"/>
    <property type="match status" value="1"/>
</dbReference>
<dbReference type="GO" id="GO:0008168">
    <property type="term" value="F:methyltransferase activity"/>
    <property type="evidence" value="ECO:0007669"/>
    <property type="project" value="UniProtKB-KW"/>
</dbReference>
<dbReference type="PANTHER" id="PTHR34203:SF15">
    <property type="entry name" value="SLL1173 PROTEIN"/>
    <property type="match status" value="1"/>
</dbReference>
<dbReference type="GO" id="GO:0032259">
    <property type="term" value="P:methylation"/>
    <property type="evidence" value="ECO:0007669"/>
    <property type="project" value="UniProtKB-KW"/>
</dbReference>
<keyword evidence="2" id="KW-0808">Transferase</keyword>
<dbReference type="Proteomes" id="UP001242480">
    <property type="component" value="Unassembled WGS sequence"/>
</dbReference>
<keyword evidence="2" id="KW-0489">Methyltransferase</keyword>
<dbReference type="Pfam" id="PF05050">
    <property type="entry name" value="Methyltransf_21"/>
    <property type="match status" value="1"/>
</dbReference>
<feature type="domain" description="Methyltransferase FkbM" evidence="1">
    <location>
        <begin position="67"/>
        <end position="173"/>
    </location>
</feature>
<sequence length="248" mass="25430">MAPAAPRAVAIGAASFFVVDDKETFWDKVAADAWEPETLAAVGALAGPGTLLIDLGAWIGPISLMAAARGARVLAFEPDPRAFELLAANLAANPALAGAVRLHNRAAAPEPGRIRLGSPRKPGDSMGSILMAGNAAATWEADTLTSGDIAALADGAERIVLKIDIEGAEYALLPHLAPLLGPRTAAALVAFHPRLLQAAGHAAAEIERLTDAATAVFAGYRARPLDLVAEAGAPVVSTTRNATVLFSR</sequence>
<organism evidence="2 3">
    <name type="scientific">Labrys wisconsinensis</name>
    <dbReference type="NCBI Taxonomy" id="425677"/>
    <lineage>
        <taxon>Bacteria</taxon>
        <taxon>Pseudomonadati</taxon>
        <taxon>Pseudomonadota</taxon>
        <taxon>Alphaproteobacteria</taxon>
        <taxon>Hyphomicrobiales</taxon>
        <taxon>Xanthobacteraceae</taxon>
        <taxon>Labrys</taxon>
    </lineage>
</organism>
<accession>A0ABU0J0I1</accession>
<dbReference type="RefSeq" id="WP_307266211.1">
    <property type="nucleotide sequence ID" value="NZ_JAUSVX010000001.1"/>
</dbReference>
<evidence type="ECO:0000313" key="2">
    <source>
        <dbReference type="EMBL" id="MDQ0467056.1"/>
    </source>
</evidence>
<protein>
    <submittedName>
        <fullName evidence="2">FkbM family methyltransferase</fullName>
    </submittedName>
</protein>
<proteinExistence type="predicted"/>
<evidence type="ECO:0000313" key="3">
    <source>
        <dbReference type="Proteomes" id="UP001242480"/>
    </source>
</evidence>
<keyword evidence="3" id="KW-1185">Reference proteome</keyword>
<dbReference type="EMBL" id="JAUSVX010000001">
    <property type="protein sequence ID" value="MDQ0467056.1"/>
    <property type="molecule type" value="Genomic_DNA"/>
</dbReference>
<dbReference type="SUPFAM" id="SSF53335">
    <property type="entry name" value="S-adenosyl-L-methionine-dependent methyltransferases"/>
    <property type="match status" value="1"/>
</dbReference>
<evidence type="ECO:0000259" key="1">
    <source>
        <dbReference type="Pfam" id="PF05050"/>
    </source>
</evidence>
<name>A0ABU0J0I1_9HYPH</name>
<dbReference type="InterPro" id="IPR029063">
    <property type="entry name" value="SAM-dependent_MTases_sf"/>
</dbReference>
<reference evidence="2 3" key="1">
    <citation type="submission" date="2023-07" db="EMBL/GenBank/DDBJ databases">
        <title>Genomic Encyclopedia of Type Strains, Phase IV (KMG-IV): sequencing the most valuable type-strain genomes for metagenomic binning, comparative biology and taxonomic classification.</title>
        <authorList>
            <person name="Goeker M."/>
        </authorList>
    </citation>
    <scope>NUCLEOTIDE SEQUENCE [LARGE SCALE GENOMIC DNA]</scope>
    <source>
        <strain evidence="2 3">DSM 19619</strain>
    </source>
</reference>
<dbReference type="InterPro" id="IPR006342">
    <property type="entry name" value="FkbM_mtfrase"/>
</dbReference>